<dbReference type="Gene3D" id="3.90.1570.10">
    <property type="entry name" value="tt1808, chain A"/>
    <property type="match status" value="1"/>
</dbReference>
<evidence type="ECO:0000259" key="1">
    <source>
        <dbReference type="Pfam" id="PF05685"/>
    </source>
</evidence>
<dbReference type="InterPro" id="IPR008538">
    <property type="entry name" value="Uma2"/>
</dbReference>
<dbReference type="InterPro" id="IPR011335">
    <property type="entry name" value="Restrct_endonuc-II-like"/>
</dbReference>
<dbReference type="Proteomes" id="UP001526143">
    <property type="component" value="Unassembled WGS sequence"/>
</dbReference>
<evidence type="ECO:0000313" key="3">
    <source>
        <dbReference type="Proteomes" id="UP001526143"/>
    </source>
</evidence>
<name>A0ABT3B3L8_9CYAN</name>
<dbReference type="Pfam" id="PF05685">
    <property type="entry name" value="Uma2"/>
    <property type="match status" value="1"/>
</dbReference>
<protein>
    <submittedName>
        <fullName evidence="2">Uma2 family endonuclease</fullName>
    </submittedName>
</protein>
<evidence type="ECO:0000313" key="2">
    <source>
        <dbReference type="EMBL" id="MCV3215971.1"/>
    </source>
</evidence>
<dbReference type="SUPFAM" id="SSF52980">
    <property type="entry name" value="Restriction endonuclease-like"/>
    <property type="match status" value="1"/>
</dbReference>
<dbReference type="RefSeq" id="WP_263747616.1">
    <property type="nucleotide sequence ID" value="NZ_JAOWRF010000299.1"/>
</dbReference>
<keyword evidence="2" id="KW-0378">Hydrolase</keyword>
<keyword evidence="2" id="KW-0540">Nuclease</keyword>
<dbReference type="GO" id="GO:0004519">
    <property type="term" value="F:endonuclease activity"/>
    <property type="evidence" value="ECO:0007669"/>
    <property type="project" value="UniProtKB-KW"/>
</dbReference>
<dbReference type="InterPro" id="IPR012296">
    <property type="entry name" value="Nuclease_put_TT1808"/>
</dbReference>
<keyword evidence="2" id="KW-0255">Endonuclease</keyword>
<comment type="caution">
    <text evidence="2">The sequence shown here is derived from an EMBL/GenBank/DDBJ whole genome shotgun (WGS) entry which is preliminary data.</text>
</comment>
<organism evidence="2 3">
    <name type="scientific">Plectonema radiosum NIES-515</name>
    <dbReference type="NCBI Taxonomy" id="2986073"/>
    <lineage>
        <taxon>Bacteria</taxon>
        <taxon>Bacillati</taxon>
        <taxon>Cyanobacteriota</taxon>
        <taxon>Cyanophyceae</taxon>
        <taxon>Oscillatoriophycideae</taxon>
        <taxon>Oscillatoriales</taxon>
        <taxon>Microcoleaceae</taxon>
        <taxon>Plectonema</taxon>
    </lineage>
</organism>
<dbReference type="EMBL" id="JAOWRF010000299">
    <property type="protein sequence ID" value="MCV3215971.1"/>
    <property type="molecule type" value="Genomic_DNA"/>
</dbReference>
<dbReference type="PANTHER" id="PTHR34107:SF7">
    <property type="entry name" value="SLR2092 PROTEIN"/>
    <property type="match status" value="1"/>
</dbReference>
<dbReference type="CDD" id="cd06260">
    <property type="entry name" value="DUF820-like"/>
    <property type="match status" value="1"/>
</dbReference>
<sequence>MIQTPTSPETETLLISLPSTIGLYVTQEQFAALAAANPDLTLERTAQGELIVNPPTGWETGERNWSISGELYLWWRNSGEPGKAFDSSTGFILPNGATRSPDASWVSRERWEALTPEQKGTFANICPDFVVELRSSSDSLKSLQAKMREYKDNGARLGWLIEPQQRRVEIYRPELAVEVLENPTQLSGEAVIPDFVLNLHRVWDLKLSA</sequence>
<keyword evidence="3" id="KW-1185">Reference proteome</keyword>
<proteinExistence type="predicted"/>
<gene>
    <name evidence="2" type="ORF">OGM63_21085</name>
</gene>
<reference evidence="2 3" key="1">
    <citation type="submission" date="2022-10" db="EMBL/GenBank/DDBJ databases">
        <title>Identification of biosynthetic pathway for the production of the potent trypsin inhibitor radiosumin.</title>
        <authorList>
            <person name="Fewer D.P."/>
            <person name="Delbaje E."/>
            <person name="Ouyang X."/>
            <person name="Agostino P.D."/>
            <person name="Wahlsten M."/>
            <person name="Jokela J."/>
            <person name="Permi P."/>
            <person name="Haapaniemi E."/>
            <person name="Koistinen H."/>
        </authorList>
    </citation>
    <scope>NUCLEOTIDE SEQUENCE [LARGE SCALE GENOMIC DNA]</scope>
    <source>
        <strain evidence="2 3">NIES-515</strain>
    </source>
</reference>
<accession>A0ABT3B3L8</accession>
<feature type="domain" description="Putative restriction endonuclease" evidence="1">
    <location>
        <begin position="28"/>
        <end position="199"/>
    </location>
</feature>
<dbReference type="PANTHER" id="PTHR34107">
    <property type="entry name" value="SLL0198 PROTEIN-RELATED"/>
    <property type="match status" value="1"/>
</dbReference>